<reference evidence="1 2" key="1">
    <citation type="submission" date="2019-07" db="EMBL/GenBank/DDBJ databases">
        <title>The First High-Quality Draft Genome Sequence of the Causal Agent of the Current Panama Disease Epidemic.</title>
        <authorList>
            <person name="Warmington R.J."/>
            <person name="Kay W."/>
            <person name="Jeffries A."/>
            <person name="Bebber D."/>
            <person name="Moore K."/>
            <person name="Studholme D.J."/>
        </authorList>
    </citation>
    <scope>NUCLEOTIDE SEQUENCE [LARGE SCALE GENOMIC DNA]</scope>
    <source>
        <strain evidence="1 2">TR4</strain>
    </source>
</reference>
<comment type="caution">
    <text evidence="1">The sequence shown here is derived from an EMBL/GenBank/DDBJ whole genome shotgun (WGS) entry which is preliminary data.</text>
</comment>
<dbReference type="AlphaFoldDB" id="A0A5C6SR54"/>
<gene>
    <name evidence="1" type="ORF">FocTR4_00008582</name>
</gene>
<dbReference type="Proteomes" id="UP000321331">
    <property type="component" value="Unassembled WGS sequence"/>
</dbReference>
<evidence type="ECO:0000313" key="2">
    <source>
        <dbReference type="Proteomes" id="UP000321331"/>
    </source>
</evidence>
<feature type="non-terminal residue" evidence="1">
    <location>
        <position position="1"/>
    </location>
</feature>
<dbReference type="EMBL" id="VMNF01000009">
    <property type="protein sequence ID" value="TXC00940.1"/>
    <property type="molecule type" value="Genomic_DNA"/>
</dbReference>
<accession>A0A5C6SR54</accession>
<protein>
    <submittedName>
        <fullName evidence="1">Uncharacterized protein</fullName>
    </submittedName>
</protein>
<organism evidence="1 2">
    <name type="scientific">Fusarium oxysporum f. sp. cubense</name>
    <dbReference type="NCBI Taxonomy" id="61366"/>
    <lineage>
        <taxon>Eukaryota</taxon>
        <taxon>Fungi</taxon>
        <taxon>Dikarya</taxon>
        <taxon>Ascomycota</taxon>
        <taxon>Pezizomycotina</taxon>
        <taxon>Sordariomycetes</taxon>
        <taxon>Hypocreomycetidae</taxon>
        <taxon>Hypocreales</taxon>
        <taxon>Nectriaceae</taxon>
        <taxon>Fusarium</taxon>
        <taxon>Fusarium oxysporum species complex</taxon>
    </lineage>
</organism>
<proteinExistence type="predicted"/>
<name>A0A5C6SR54_FUSOC</name>
<evidence type="ECO:0000313" key="1">
    <source>
        <dbReference type="EMBL" id="TXC00940.1"/>
    </source>
</evidence>
<sequence>SNDELVNVGQWTMREMGRFPYSDWVPHCMGGTAARYFCPTAERPGDCIRRLSNNRHMAYLPQIMKLQVKQKIASLACPSKRMLWKT</sequence>